<accession>A0A6I3L0Q2</accession>
<sequence>MTAAAEHLRSGIIGDARAAELHETHTGLVVLFGDRAYKVKKPVVTDFLDFGTTDARERALRRELELNRRWAPDVYLGLAQLTDPLDGPAEPVLVMRRMPESRRLSALVTAGEIGRTELAALATVVAHFHRDAPRGSAIDQAGTAEALRERWRILLHGWQSHPLGTLDPALIDRIEQLAMRFIDGRAPLLAERIAAGRILDGHGDLLTEDIFVLPDGFRILDCLDFDDSLRCVDGLDDAAFLAMDLEFLGQPQLAEGFLDDYLRAAEDSPPLALRHHYIAYRAMVRAKTNHIRVAQGDEKFVGHALRHVELAVGHLEAGAVRLALVGGLPGTGKSTVATRLAQVTGAEVISSDTVRAQLRASGAITGASGVFDAGAYRPAARSLVYTHMLELARQRLALGASVILDAAWIDAGERARAEALAARAHAELIPLRCECPPQLAGTRIRTRRSGDSEATPEIAIALAAASSPWPTATAVDTTGPLETTIAQALRGWNAVGRDPSSPADPIAIDLRDDGGGSA</sequence>
<feature type="region of interest" description="Disordered" evidence="1">
    <location>
        <begin position="494"/>
        <end position="518"/>
    </location>
</feature>
<feature type="compositionally biased region" description="Basic and acidic residues" evidence="1">
    <location>
        <begin position="509"/>
        <end position="518"/>
    </location>
</feature>
<evidence type="ECO:0000256" key="1">
    <source>
        <dbReference type="SAM" id="MobiDB-lite"/>
    </source>
</evidence>
<name>A0A6I3L0Q2_9NOCA</name>
<comment type="caution">
    <text evidence="2">The sequence shown here is derived from an EMBL/GenBank/DDBJ whole genome shotgun (WGS) entry which is preliminary data.</text>
</comment>
<dbReference type="InterPro" id="IPR027417">
    <property type="entry name" value="P-loop_NTPase"/>
</dbReference>
<evidence type="ECO:0000313" key="3">
    <source>
        <dbReference type="Proteomes" id="UP000432464"/>
    </source>
</evidence>
<evidence type="ECO:0000313" key="2">
    <source>
        <dbReference type="EMBL" id="MTE14275.1"/>
    </source>
</evidence>
<dbReference type="InterPro" id="IPR052732">
    <property type="entry name" value="Cell-binding_unc_protein"/>
</dbReference>
<dbReference type="PANTHER" id="PTHR43883">
    <property type="entry name" value="SLR0207 PROTEIN"/>
    <property type="match status" value="1"/>
</dbReference>
<dbReference type="Pfam" id="PF13671">
    <property type="entry name" value="AAA_33"/>
    <property type="match status" value="1"/>
</dbReference>
<dbReference type="AlphaFoldDB" id="A0A6I3L0Q2"/>
<proteinExistence type="predicted"/>
<gene>
    <name evidence="2" type="ORF">GLP40_16080</name>
</gene>
<organism evidence="2 3">
    <name type="scientific">Nocardia aurantiaca</name>
    <dbReference type="NCBI Taxonomy" id="2675850"/>
    <lineage>
        <taxon>Bacteria</taxon>
        <taxon>Bacillati</taxon>
        <taxon>Actinomycetota</taxon>
        <taxon>Actinomycetes</taxon>
        <taxon>Mycobacteriales</taxon>
        <taxon>Nocardiaceae</taxon>
        <taxon>Nocardia</taxon>
    </lineage>
</organism>
<protein>
    <submittedName>
        <fullName evidence="2">AAA family ATPase</fullName>
    </submittedName>
</protein>
<dbReference type="InterPro" id="IPR011009">
    <property type="entry name" value="Kinase-like_dom_sf"/>
</dbReference>
<dbReference type="Proteomes" id="UP000432464">
    <property type="component" value="Unassembled WGS sequence"/>
</dbReference>
<dbReference type="PANTHER" id="PTHR43883:SF1">
    <property type="entry name" value="GLUCONOKINASE"/>
    <property type="match status" value="1"/>
</dbReference>
<dbReference type="SUPFAM" id="SSF52540">
    <property type="entry name" value="P-loop containing nucleoside triphosphate hydrolases"/>
    <property type="match status" value="1"/>
</dbReference>
<dbReference type="EMBL" id="WMBB01000007">
    <property type="protein sequence ID" value="MTE14275.1"/>
    <property type="molecule type" value="Genomic_DNA"/>
</dbReference>
<dbReference type="SUPFAM" id="SSF56112">
    <property type="entry name" value="Protein kinase-like (PK-like)"/>
    <property type="match status" value="1"/>
</dbReference>
<dbReference type="Gene3D" id="3.40.50.300">
    <property type="entry name" value="P-loop containing nucleotide triphosphate hydrolases"/>
    <property type="match status" value="1"/>
</dbReference>
<dbReference type="RefSeq" id="WP_154788741.1">
    <property type="nucleotide sequence ID" value="NZ_WMBB01000007.1"/>
</dbReference>
<reference evidence="2 3" key="1">
    <citation type="submission" date="2019-11" db="EMBL/GenBank/DDBJ databases">
        <title>Nocardia sp. nov. CT2-14 isolated from soil.</title>
        <authorList>
            <person name="Kanchanasin P."/>
            <person name="Tanasupawat S."/>
            <person name="Yuki M."/>
            <person name="Kudo T."/>
        </authorList>
    </citation>
    <scope>NUCLEOTIDE SEQUENCE [LARGE SCALE GENOMIC DNA]</scope>
    <source>
        <strain evidence="2 3">CT2-14</strain>
    </source>
</reference>
<keyword evidence="3" id="KW-1185">Reference proteome</keyword>